<name>A0A6C0GP98_9BACT</name>
<sequence length="301" mass="34169">MIKRILNNLLGNSNNSMKTHTIDDVREVVYNLIAQNQSTTTLDVKNELRRLGFQAFQDQVSQMVNAIVSQDNLSSRNNGKFNVHSFGADTNEVKHVYMELGQEFWEAKAEKRSITIYSGKIGTDGNQEQFEFYKNSLAIKELNRLMAEKTQQGFSQASDPRPPLEFRQKYGHLLGKTPVSCSIGYFNVTKKEQVANQLLTKNSGYTFTWNISLSRQNLTQVLSQPNWNTTTIKYDSAQLLGEKTLKKEASGVAFQTTQLEVDNAHIFQIELTFENGEKAVFNKFGMDMQKAVLPLVKQFIG</sequence>
<accession>A0A6C0GP98</accession>
<evidence type="ECO:0000313" key="2">
    <source>
        <dbReference type="EMBL" id="QHT69450.1"/>
    </source>
</evidence>
<dbReference type="Proteomes" id="UP000480178">
    <property type="component" value="Chromosome"/>
</dbReference>
<dbReference type="EMBL" id="CP048222">
    <property type="protein sequence ID" value="QHT69450.1"/>
    <property type="molecule type" value="Genomic_DNA"/>
</dbReference>
<feature type="domain" description="WGR" evidence="1">
    <location>
        <begin position="103"/>
        <end position="158"/>
    </location>
</feature>
<dbReference type="RefSeq" id="WP_162445439.1">
    <property type="nucleotide sequence ID" value="NZ_CP048222.1"/>
</dbReference>
<reference evidence="2 3" key="1">
    <citation type="submission" date="2020-01" db="EMBL/GenBank/DDBJ databases">
        <authorList>
            <person name="Kim M.K."/>
        </authorList>
    </citation>
    <scope>NUCLEOTIDE SEQUENCE [LARGE SCALE GENOMIC DNA]</scope>
    <source>
        <strain evidence="2 3">172606-1</strain>
    </source>
</reference>
<dbReference type="Gene3D" id="2.20.140.10">
    <property type="entry name" value="WGR domain"/>
    <property type="match status" value="1"/>
</dbReference>
<gene>
    <name evidence="2" type="ORF">GXP67_23805</name>
</gene>
<evidence type="ECO:0000259" key="1">
    <source>
        <dbReference type="Pfam" id="PF05406"/>
    </source>
</evidence>
<protein>
    <submittedName>
        <fullName evidence="2">WGR domain-containing protein</fullName>
    </submittedName>
</protein>
<evidence type="ECO:0000313" key="3">
    <source>
        <dbReference type="Proteomes" id="UP000480178"/>
    </source>
</evidence>
<dbReference type="InterPro" id="IPR008893">
    <property type="entry name" value="WGR_domain"/>
</dbReference>
<dbReference type="KEGG" id="rhoz:GXP67_23805"/>
<dbReference type="AlphaFoldDB" id="A0A6C0GP98"/>
<dbReference type="Pfam" id="PF05406">
    <property type="entry name" value="WGR"/>
    <property type="match status" value="1"/>
</dbReference>
<keyword evidence="3" id="KW-1185">Reference proteome</keyword>
<proteinExistence type="predicted"/>
<organism evidence="2 3">
    <name type="scientific">Rhodocytophaga rosea</name>
    <dbReference type="NCBI Taxonomy" id="2704465"/>
    <lineage>
        <taxon>Bacteria</taxon>
        <taxon>Pseudomonadati</taxon>
        <taxon>Bacteroidota</taxon>
        <taxon>Cytophagia</taxon>
        <taxon>Cytophagales</taxon>
        <taxon>Rhodocytophagaceae</taxon>
        <taxon>Rhodocytophaga</taxon>
    </lineage>
</organism>